<comment type="caution">
    <text evidence="1">The sequence shown here is derived from an EMBL/GenBank/DDBJ whole genome shotgun (WGS) entry which is preliminary data.</text>
</comment>
<dbReference type="AlphaFoldDB" id="A0A9J5WNJ0"/>
<name>A0A9J5WNJ0_SOLCO</name>
<reference evidence="1 2" key="1">
    <citation type="submission" date="2020-09" db="EMBL/GenBank/DDBJ databases">
        <title>De no assembly of potato wild relative species, Solanum commersonii.</title>
        <authorList>
            <person name="Cho K."/>
        </authorList>
    </citation>
    <scope>NUCLEOTIDE SEQUENCE [LARGE SCALE GENOMIC DNA]</scope>
    <source>
        <strain evidence="1">LZ3.2</strain>
        <tissue evidence="1">Leaf</tissue>
    </source>
</reference>
<protein>
    <submittedName>
        <fullName evidence="1">Uncharacterized protein</fullName>
    </submittedName>
</protein>
<dbReference type="EMBL" id="JACXVP010000011">
    <property type="protein sequence ID" value="KAG5576462.1"/>
    <property type="molecule type" value="Genomic_DNA"/>
</dbReference>
<organism evidence="1 2">
    <name type="scientific">Solanum commersonii</name>
    <name type="common">Commerson's wild potato</name>
    <name type="synonym">Commerson's nightshade</name>
    <dbReference type="NCBI Taxonomy" id="4109"/>
    <lineage>
        <taxon>Eukaryota</taxon>
        <taxon>Viridiplantae</taxon>
        <taxon>Streptophyta</taxon>
        <taxon>Embryophyta</taxon>
        <taxon>Tracheophyta</taxon>
        <taxon>Spermatophyta</taxon>
        <taxon>Magnoliopsida</taxon>
        <taxon>eudicotyledons</taxon>
        <taxon>Gunneridae</taxon>
        <taxon>Pentapetalae</taxon>
        <taxon>asterids</taxon>
        <taxon>lamiids</taxon>
        <taxon>Solanales</taxon>
        <taxon>Solanaceae</taxon>
        <taxon>Solanoideae</taxon>
        <taxon>Solaneae</taxon>
        <taxon>Solanum</taxon>
    </lineage>
</organism>
<proteinExistence type="predicted"/>
<gene>
    <name evidence="1" type="ORF">H5410_056596</name>
</gene>
<dbReference type="Proteomes" id="UP000824120">
    <property type="component" value="Chromosome 11"/>
</dbReference>
<evidence type="ECO:0000313" key="1">
    <source>
        <dbReference type="EMBL" id="KAG5576462.1"/>
    </source>
</evidence>
<keyword evidence="2" id="KW-1185">Reference proteome</keyword>
<evidence type="ECO:0000313" key="2">
    <source>
        <dbReference type="Proteomes" id="UP000824120"/>
    </source>
</evidence>
<sequence>MGKPAIFYVKLSPDCVNPMFCQFSCGIVHGTFGDSNFRRHFCQKNLWTSVKTLAIESVGPDGVRQDLSFGVNWSRQVKHPIFKVKGAPERSMDLLGDSDFRCHFCQNISCTSVQTLSKEPVGPDWKTDIFSRSNKPWSGFPTSFCRYFSWTPIKTLAIDPVGLDG</sequence>
<accession>A0A9J5WNJ0</accession>